<name>A0A832LWB9_9BACT</name>
<dbReference type="AlphaFoldDB" id="A0A832LWB9"/>
<dbReference type="EMBL" id="DSZU01000136">
    <property type="protein sequence ID" value="HGV55883.1"/>
    <property type="molecule type" value="Genomic_DNA"/>
</dbReference>
<reference evidence="8" key="1">
    <citation type="journal article" date="2020" name="mSystems">
        <title>Genome- and Community-Level Interaction Insights into Carbon Utilization and Element Cycling Functions of Hydrothermarchaeota in Hydrothermal Sediment.</title>
        <authorList>
            <person name="Zhou Z."/>
            <person name="Liu Y."/>
            <person name="Xu W."/>
            <person name="Pan J."/>
            <person name="Luo Z.H."/>
            <person name="Li M."/>
        </authorList>
    </citation>
    <scope>NUCLEOTIDE SEQUENCE [LARGE SCALE GENOMIC DNA]</scope>
    <source>
        <strain evidence="8">SpSt-605</strain>
    </source>
</reference>
<dbReference type="GO" id="GO:0016829">
    <property type="term" value="F:lyase activity"/>
    <property type="evidence" value="ECO:0007669"/>
    <property type="project" value="UniProtKB-KW"/>
</dbReference>
<comment type="pathway">
    <text evidence="2">Porphyrin-containing compound metabolism.</text>
</comment>
<protein>
    <recommendedName>
        <fullName evidence="4">siroheme decarboxylase</fullName>
        <ecNumber evidence="4">4.1.1.111</ecNumber>
    </recommendedName>
</protein>
<feature type="domain" description="Siroheme decarboxylase NirL-like HTH" evidence="7">
    <location>
        <begin position="12"/>
        <end position="58"/>
    </location>
</feature>
<evidence type="ECO:0000256" key="3">
    <source>
        <dbReference type="ARBA" id="ARBA00023457"/>
    </source>
</evidence>
<sequence>MALDKSTPLLLEKELIRILQKDFPLQSRPFQTIAQRFNLKEEDILILLQKWQSEGKLRQISAIFNPFSFAHQSSLFAFKVEADFLEQAIEVINSHPGVSHNYLRNHNFNLWFTLVVPPGEDLLKEAEDLFQRSGAKEYLYLPILKVFKISAVFNEINGELQEELPLKQRGEVILEISERDRILVMALQEPLPLVSEPFKEIAKKVALEEEEIFRWLEDMQKKGALRRFGALFKHQKLGYKENILTAWLVPEERIEEVGRFFANQSFITHCYLRKSYPHWPYNLYTMCHFKEGGLSKISKIAHDLKLNHYLALETIKELKKIRLKLFYIFERG</sequence>
<dbReference type="Gene3D" id="3.30.70.3460">
    <property type="match status" value="2"/>
</dbReference>
<feature type="domain" description="Siroheme decarboxylase AsnC-like ligand binding" evidence="6">
    <location>
        <begin position="72"/>
        <end position="148"/>
    </location>
</feature>
<evidence type="ECO:0000259" key="7">
    <source>
        <dbReference type="Pfam" id="PF22451"/>
    </source>
</evidence>
<dbReference type="EC" id="4.1.1.111" evidence="4"/>
<dbReference type="Pfam" id="PF22451">
    <property type="entry name" value="NirdL-like_HTH"/>
    <property type="match status" value="2"/>
</dbReference>
<gene>
    <name evidence="8" type="ORF">ENT73_07400</name>
</gene>
<evidence type="ECO:0000259" key="6">
    <source>
        <dbReference type="Pfam" id="PF17805"/>
    </source>
</evidence>
<dbReference type="Pfam" id="PF17805">
    <property type="entry name" value="AsnC_trans_reg2"/>
    <property type="match status" value="2"/>
</dbReference>
<dbReference type="InterPro" id="IPR053953">
    <property type="entry name" value="NirdL-like_HTH"/>
</dbReference>
<evidence type="ECO:0000256" key="4">
    <source>
        <dbReference type="ARBA" id="ARBA00023471"/>
    </source>
</evidence>
<proteinExistence type="inferred from homology"/>
<organism evidence="8">
    <name type="scientific">Caldimicrobium thiodismutans</name>
    <dbReference type="NCBI Taxonomy" id="1653476"/>
    <lineage>
        <taxon>Bacteria</taxon>
        <taxon>Pseudomonadati</taxon>
        <taxon>Thermodesulfobacteriota</taxon>
        <taxon>Thermodesulfobacteria</taxon>
        <taxon>Thermodesulfobacteriales</taxon>
        <taxon>Thermodesulfobacteriaceae</taxon>
        <taxon>Caldimicrobium</taxon>
    </lineage>
</organism>
<dbReference type="PANTHER" id="PTHR43413:SF1">
    <property type="entry name" value="SIROHEME DECARBOXYLASE NIRL SUBUNIT"/>
    <property type="match status" value="1"/>
</dbReference>
<evidence type="ECO:0000313" key="8">
    <source>
        <dbReference type="EMBL" id="HGV55883.1"/>
    </source>
</evidence>
<feature type="domain" description="Siroheme decarboxylase AsnC-like ligand binding" evidence="6">
    <location>
        <begin position="236"/>
        <end position="319"/>
    </location>
</feature>
<evidence type="ECO:0000256" key="1">
    <source>
        <dbReference type="ARBA" id="ARBA00023239"/>
    </source>
</evidence>
<dbReference type="InterPro" id="IPR040523">
    <property type="entry name" value="AsnC_trans_reg2"/>
</dbReference>
<comment type="caution">
    <text evidence="8">The sequence shown here is derived from an EMBL/GenBank/DDBJ whole genome shotgun (WGS) entry which is preliminary data.</text>
</comment>
<comment type="catalytic activity">
    <reaction evidence="5">
        <text>siroheme + 2 H(+) = 12,18-didecarboxysiroheme + 2 CO2</text>
        <dbReference type="Rhea" id="RHEA:19093"/>
        <dbReference type="ChEBI" id="CHEBI:15378"/>
        <dbReference type="ChEBI" id="CHEBI:16526"/>
        <dbReference type="ChEBI" id="CHEBI:60052"/>
        <dbReference type="ChEBI" id="CHEBI:140497"/>
        <dbReference type="EC" id="4.1.1.111"/>
    </reaction>
</comment>
<dbReference type="InterPro" id="IPR050684">
    <property type="entry name" value="HTH-Siroheme_Decarb"/>
</dbReference>
<dbReference type="PANTHER" id="PTHR43413">
    <property type="entry name" value="TRANSCRIPTIONAL REGULATOR, ASNC FAMILY"/>
    <property type="match status" value="1"/>
</dbReference>
<evidence type="ECO:0000256" key="2">
    <source>
        <dbReference type="ARBA" id="ARBA00023444"/>
    </source>
</evidence>
<keyword evidence="1" id="KW-0456">Lyase</keyword>
<comment type="similarity">
    <text evidence="3">Belongs to the Ahb/Nir family.</text>
</comment>
<accession>A0A832LWB9</accession>
<evidence type="ECO:0000256" key="5">
    <source>
        <dbReference type="ARBA" id="ARBA00048470"/>
    </source>
</evidence>
<feature type="domain" description="Siroheme decarboxylase NirL-like HTH" evidence="7">
    <location>
        <begin position="180"/>
        <end position="226"/>
    </location>
</feature>